<proteinExistence type="predicted"/>
<evidence type="ECO:0000259" key="4">
    <source>
        <dbReference type="PROSITE" id="PS50977"/>
    </source>
</evidence>
<feature type="region of interest" description="Disordered" evidence="3">
    <location>
        <begin position="241"/>
        <end position="266"/>
    </location>
</feature>
<dbReference type="PROSITE" id="PS50977">
    <property type="entry name" value="HTH_TETR_2"/>
    <property type="match status" value="1"/>
</dbReference>
<dbReference type="GO" id="GO:0045892">
    <property type="term" value="P:negative regulation of DNA-templated transcription"/>
    <property type="evidence" value="ECO:0007669"/>
    <property type="project" value="InterPro"/>
</dbReference>
<sequence>MTRETDARPAPAPPPRARARARKKAPPAADAPAPRAARTRRRTRIQRENERKILAAALDVFSAYGFRGATLDQIAERAGMSKPNLLYYFRRKEDIREALLTSLLDAWLEPLRDLSAEGDPMREIAAYIRRKLEMSRDRPRESRLFAGEIMQGAPAMTAHIKGELKALVEEKAEVIRGWARAGKIRPVDPMHLIFAIWATTQHYADFDSQVRALLDVSPDSDGHYHDAARFLETLFLKGLAPEPDAKPHAGPGAGPAPRTGGAEGEA</sequence>
<dbReference type="GO" id="GO:0000976">
    <property type="term" value="F:transcription cis-regulatory region binding"/>
    <property type="evidence" value="ECO:0007669"/>
    <property type="project" value="TreeGrafter"/>
</dbReference>
<dbReference type="OrthoDB" id="2356263at2"/>
<organism evidence="5 6">
    <name type="scientific">Oceanicella actignis</name>
    <dbReference type="NCBI Taxonomy" id="1189325"/>
    <lineage>
        <taxon>Bacteria</taxon>
        <taxon>Pseudomonadati</taxon>
        <taxon>Pseudomonadota</taxon>
        <taxon>Alphaproteobacteria</taxon>
        <taxon>Rhodobacterales</taxon>
        <taxon>Paracoccaceae</taxon>
        <taxon>Oceanicella</taxon>
    </lineage>
</organism>
<evidence type="ECO:0000313" key="5">
    <source>
        <dbReference type="EMBL" id="SHN51537.1"/>
    </source>
</evidence>
<feature type="compositionally biased region" description="Low complexity" evidence="3">
    <location>
        <begin position="26"/>
        <end position="36"/>
    </location>
</feature>
<dbReference type="InterPro" id="IPR001647">
    <property type="entry name" value="HTH_TetR"/>
</dbReference>
<dbReference type="RefSeq" id="WP_072745904.1">
    <property type="nucleotide sequence ID" value="NZ_FOHL01000002.1"/>
</dbReference>
<dbReference type="InterPro" id="IPR013573">
    <property type="entry name" value="Tscrpt_reg_YcdC_C"/>
</dbReference>
<dbReference type="AlphaFoldDB" id="A0A1M7RYW3"/>
<evidence type="ECO:0000256" key="3">
    <source>
        <dbReference type="SAM" id="MobiDB-lite"/>
    </source>
</evidence>
<dbReference type="EMBL" id="FRDL01000001">
    <property type="protein sequence ID" value="SHN51537.1"/>
    <property type="molecule type" value="Genomic_DNA"/>
</dbReference>
<protein>
    <submittedName>
        <fullName evidence="5">Transcriptional regulator, TetR family</fullName>
    </submittedName>
</protein>
<dbReference type="InterPro" id="IPR050109">
    <property type="entry name" value="HTH-type_TetR-like_transc_reg"/>
</dbReference>
<dbReference type="Gene3D" id="1.10.357.10">
    <property type="entry name" value="Tetracycline Repressor, domain 2"/>
    <property type="match status" value="1"/>
</dbReference>
<dbReference type="Proteomes" id="UP000184066">
    <property type="component" value="Unassembled WGS sequence"/>
</dbReference>
<dbReference type="Pfam" id="PF00440">
    <property type="entry name" value="TetR_N"/>
    <property type="match status" value="1"/>
</dbReference>
<evidence type="ECO:0000256" key="1">
    <source>
        <dbReference type="ARBA" id="ARBA00023125"/>
    </source>
</evidence>
<dbReference type="Pfam" id="PF08362">
    <property type="entry name" value="TetR_C_3"/>
    <property type="match status" value="1"/>
</dbReference>
<dbReference type="SUPFAM" id="SSF46689">
    <property type="entry name" value="Homeodomain-like"/>
    <property type="match status" value="1"/>
</dbReference>
<reference evidence="5 6" key="1">
    <citation type="submission" date="2016-12" db="EMBL/GenBank/DDBJ databases">
        <authorList>
            <person name="Song W.-J."/>
            <person name="Kurnit D.M."/>
        </authorList>
    </citation>
    <scope>NUCLEOTIDE SEQUENCE [LARGE SCALE GENOMIC DNA]</scope>
    <source>
        <strain evidence="5 6">CGMCC 1.10808</strain>
    </source>
</reference>
<gene>
    <name evidence="5" type="ORF">SAMN05216200_101337</name>
</gene>
<keyword evidence="6" id="KW-1185">Reference proteome</keyword>
<dbReference type="PANTHER" id="PTHR30055:SF196">
    <property type="entry name" value="HTH-TYPE TRANSCRIPTIONAL REGULATOR RUTR"/>
    <property type="match status" value="1"/>
</dbReference>
<dbReference type="InterPro" id="IPR009057">
    <property type="entry name" value="Homeodomain-like_sf"/>
</dbReference>
<keyword evidence="1 2" id="KW-0238">DNA-binding</keyword>
<evidence type="ECO:0000256" key="2">
    <source>
        <dbReference type="PROSITE-ProRule" id="PRU00335"/>
    </source>
</evidence>
<dbReference type="STRING" id="1189325.SAMN04488119_102181"/>
<dbReference type="GO" id="GO:0003700">
    <property type="term" value="F:DNA-binding transcription factor activity"/>
    <property type="evidence" value="ECO:0007669"/>
    <property type="project" value="TreeGrafter"/>
</dbReference>
<dbReference type="SUPFAM" id="SSF48498">
    <property type="entry name" value="Tetracyclin repressor-like, C-terminal domain"/>
    <property type="match status" value="1"/>
</dbReference>
<evidence type="ECO:0000313" key="6">
    <source>
        <dbReference type="Proteomes" id="UP000184066"/>
    </source>
</evidence>
<feature type="domain" description="HTH tetR-type" evidence="4">
    <location>
        <begin position="47"/>
        <end position="107"/>
    </location>
</feature>
<feature type="region of interest" description="Disordered" evidence="3">
    <location>
        <begin position="1"/>
        <end position="46"/>
    </location>
</feature>
<dbReference type="InterPro" id="IPR036271">
    <property type="entry name" value="Tet_transcr_reg_TetR-rel_C_sf"/>
</dbReference>
<dbReference type="Gene3D" id="1.10.10.60">
    <property type="entry name" value="Homeodomain-like"/>
    <property type="match status" value="1"/>
</dbReference>
<name>A0A1M7RYW3_9RHOB</name>
<dbReference type="PANTHER" id="PTHR30055">
    <property type="entry name" value="HTH-TYPE TRANSCRIPTIONAL REGULATOR RUTR"/>
    <property type="match status" value="1"/>
</dbReference>
<dbReference type="PRINTS" id="PR00455">
    <property type="entry name" value="HTHTETR"/>
</dbReference>
<accession>A0A1M7RYW3</accession>
<feature type="DNA-binding region" description="H-T-H motif" evidence="2">
    <location>
        <begin position="70"/>
        <end position="89"/>
    </location>
</feature>